<dbReference type="AlphaFoldDB" id="A0A166CB37"/>
<sequence length="71" mass="8169">MGSGQPSDFGQLARYMYPNLVLTPEQADNAKKQAEFLEKAAAIVRQKAEEGSRRYQREQLRKQIEEGERAR</sequence>
<gene>
    <name evidence="2" type="ORF">FIBSPDRAFT_133626</name>
</gene>
<keyword evidence="3" id="KW-1185">Reference proteome</keyword>
<dbReference type="EMBL" id="KV417632">
    <property type="protein sequence ID" value="KZP13471.1"/>
    <property type="molecule type" value="Genomic_DNA"/>
</dbReference>
<reference evidence="2 3" key="1">
    <citation type="journal article" date="2016" name="Mol. Biol. Evol.">
        <title>Comparative Genomics of Early-Diverging Mushroom-Forming Fungi Provides Insights into the Origins of Lignocellulose Decay Capabilities.</title>
        <authorList>
            <person name="Nagy L.G."/>
            <person name="Riley R."/>
            <person name="Tritt A."/>
            <person name="Adam C."/>
            <person name="Daum C."/>
            <person name="Floudas D."/>
            <person name="Sun H."/>
            <person name="Yadav J.S."/>
            <person name="Pangilinan J."/>
            <person name="Larsson K.H."/>
            <person name="Matsuura K."/>
            <person name="Barry K."/>
            <person name="Labutti K."/>
            <person name="Kuo R."/>
            <person name="Ohm R.A."/>
            <person name="Bhattacharya S.S."/>
            <person name="Shirouzu T."/>
            <person name="Yoshinaga Y."/>
            <person name="Martin F.M."/>
            <person name="Grigoriev I.V."/>
            <person name="Hibbett D.S."/>
        </authorList>
    </citation>
    <scope>NUCLEOTIDE SEQUENCE [LARGE SCALE GENOMIC DNA]</scope>
    <source>
        <strain evidence="2 3">CBS 109695</strain>
    </source>
</reference>
<evidence type="ECO:0000313" key="2">
    <source>
        <dbReference type="EMBL" id="KZP13471.1"/>
    </source>
</evidence>
<feature type="region of interest" description="Disordered" evidence="1">
    <location>
        <begin position="47"/>
        <end position="71"/>
    </location>
</feature>
<accession>A0A166CB37</accession>
<evidence type="ECO:0000313" key="3">
    <source>
        <dbReference type="Proteomes" id="UP000076532"/>
    </source>
</evidence>
<organism evidence="2 3">
    <name type="scientific">Athelia psychrophila</name>
    <dbReference type="NCBI Taxonomy" id="1759441"/>
    <lineage>
        <taxon>Eukaryota</taxon>
        <taxon>Fungi</taxon>
        <taxon>Dikarya</taxon>
        <taxon>Basidiomycota</taxon>
        <taxon>Agaricomycotina</taxon>
        <taxon>Agaricomycetes</taxon>
        <taxon>Agaricomycetidae</taxon>
        <taxon>Atheliales</taxon>
        <taxon>Atheliaceae</taxon>
        <taxon>Athelia</taxon>
    </lineage>
</organism>
<proteinExistence type="predicted"/>
<dbReference type="Proteomes" id="UP000076532">
    <property type="component" value="Unassembled WGS sequence"/>
</dbReference>
<dbReference type="OrthoDB" id="3254002at2759"/>
<name>A0A166CB37_9AGAM</name>
<protein>
    <submittedName>
        <fullName evidence="2">Uncharacterized protein</fullName>
    </submittedName>
</protein>
<evidence type="ECO:0000256" key="1">
    <source>
        <dbReference type="SAM" id="MobiDB-lite"/>
    </source>
</evidence>